<evidence type="ECO:0000256" key="14">
    <source>
        <dbReference type="ARBA" id="ARBA00078299"/>
    </source>
</evidence>
<reference evidence="23 25" key="3">
    <citation type="submission" date="2018-06" db="EMBL/GenBank/DDBJ databases">
        <authorList>
            <consortium name="Pathogen Informatics"/>
            <person name="Doyle S."/>
        </authorList>
    </citation>
    <scope>NUCLEOTIDE SEQUENCE [LARGE SCALE GENOMIC DNA]</scope>
    <source>
        <strain evidence="23 25">NCTC9149</strain>
    </source>
</reference>
<dbReference type="CDD" id="cd06445">
    <property type="entry name" value="ATase"/>
    <property type="match status" value="1"/>
</dbReference>
<keyword evidence="28" id="KW-1185">Reference proteome</keyword>
<dbReference type="SUPFAM" id="SSF53155">
    <property type="entry name" value="Methylated DNA-protein cysteine methyltransferase domain"/>
    <property type="match status" value="1"/>
</dbReference>
<reference evidence="26 27" key="4">
    <citation type="submission" date="2020-06" db="EMBL/GenBank/DDBJ databases">
        <title>REHAB project genomes.</title>
        <authorList>
            <person name="Shaw L.P."/>
        </authorList>
    </citation>
    <scope>NUCLEOTIDE SEQUENCE [LARGE SCALE GENOMIC DNA]</scope>
    <source>
        <strain evidence="19 27">RHBSTW-00092</strain>
        <strain evidence="26">RHBSTW-00555</strain>
    </source>
</reference>
<dbReference type="FunFam" id="1.10.10.10:FF:000410">
    <property type="entry name" value="ADA regulatory protein, putative"/>
    <property type="match status" value="1"/>
</dbReference>
<keyword evidence="8 22" id="KW-0238">DNA-binding</keyword>
<dbReference type="InterPro" id="IPR014048">
    <property type="entry name" value="MethylDNA_cys_MeTrfase_DNA-bd"/>
</dbReference>
<dbReference type="GO" id="GO:0008270">
    <property type="term" value="F:zinc ion binding"/>
    <property type="evidence" value="ECO:0007669"/>
    <property type="project" value="InterPro"/>
</dbReference>
<dbReference type="EMBL" id="JBCGEM010000002">
    <property type="protein sequence ID" value="MEM0623052.1"/>
    <property type="molecule type" value="Genomic_DNA"/>
</dbReference>
<keyword evidence="6 16" id="KW-0862">Zinc</keyword>
<evidence type="ECO:0000259" key="18">
    <source>
        <dbReference type="PROSITE" id="PS01124"/>
    </source>
</evidence>
<evidence type="ECO:0000256" key="16">
    <source>
        <dbReference type="PIRSR" id="PIRSR000409-2"/>
    </source>
</evidence>
<dbReference type="EMBL" id="UGMX01000002">
    <property type="protein sequence ID" value="STW05700.1"/>
    <property type="molecule type" value="Genomic_DNA"/>
</dbReference>
<keyword evidence="7" id="KW-0805">Transcription regulation</keyword>
<dbReference type="GO" id="GO:0006307">
    <property type="term" value="P:DNA alkylation repair"/>
    <property type="evidence" value="ECO:0007669"/>
    <property type="project" value="UniProtKB-ARBA"/>
</dbReference>
<dbReference type="GO" id="GO:0003700">
    <property type="term" value="F:DNA-binding transcription factor activity"/>
    <property type="evidence" value="ECO:0007669"/>
    <property type="project" value="InterPro"/>
</dbReference>
<protein>
    <recommendedName>
        <fullName evidence="14">Regulatory protein of adaptive response</fullName>
    </recommendedName>
</protein>
<keyword evidence="3 22" id="KW-0808">Transferase</keyword>
<keyword evidence="10" id="KW-0804">Transcription</keyword>
<dbReference type="SMART" id="SM00342">
    <property type="entry name" value="HTH_ARAC"/>
    <property type="match status" value="1"/>
</dbReference>
<feature type="binding site" evidence="17">
    <location>
        <position position="69"/>
    </location>
    <ligand>
        <name>Zn(2+)</name>
        <dbReference type="ChEBI" id="CHEBI:29105"/>
    </ligand>
</feature>
<reference evidence="22" key="2">
    <citation type="submission" date="2017-08" db="EMBL/GenBank/DDBJ databases">
        <authorList>
            <person name="de Groot N.N."/>
        </authorList>
    </citation>
    <scope>NUCLEOTIDE SEQUENCE [LARGE SCALE GENOMIC DNA]</scope>
    <source>
        <strain evidence="22">06D021</strain>
    </source>
</reference>
<dbReference type="InterPro" id="IPR004026">
    <property type="entry name" value="Ada_DNA_repair_Zn-bd"/>
</dbReference>
<dbReference type="Gene3D" id="3.30.160.70">
    <property type="entry name" value="Methylated DNA-protein cysteine methyltransferase domain"/>
    <property type="match status" value="1"/>
</dbReference>
<dbReference type="Pfam" id="PF02870">
    <property type="entry name" value="Methyltransf_1N"/>
    <property type="match status" value="1"/>
</dbReference>
<feature type="binding site" evidence="17">
    <location>
        <position position="42"/>
    </location>
    <ligand>
        <name>Zn(2+)</name>
        <dbReference type="ChEBI" id="CHEBI:29105"/>
    </ligand>
</feature>
<evidence type="ECO:0000256" key="4">
    <source>
        <dbReference type="ARBA" id="ARBA00022723"/>
    </source>
</evidence>
<accession>A0A285B6X4</accession>
<evidence type="ECO:0000256" key="11">
    <source>
        <dbReference type="ARBA" id="ARBA00023204"/>
    </source>
</evidence>
<feature type="active site" description="Nucleophile; methyl group acceptor from either O6-methylguanine or O4-methylthymine" evidence="15">
    <location>
        <position position="321"/>
    </location>
</feature>
<dbReference type="Proteomes" id="UP000220639">
    <property type="component" value="Unassembled WGS sequence"/>
</dbReference>
<keyword evidence="11" id="KW-0234">DNA repair</keyword>
<evidence type="ECO:0000256" key="3">
    <source>
        <dbReference type="ARBA" id="ARBA00022679"/>
    </source>
</evidence>
<evidence type="ECO:0000313" key="23">
    <source>
        <dbReference type="EMBL" id="STW05700.1"/>
    </source>
</evidence>
<feature type="binding site" evidence="17">
    <location>
        <position position="38"/>
    </location>
    <ligand>
        <name>Zn(2+)</name>
        <dbReference type="ChEBI" id="CHEBI:29105"/>
    </ligand>
</feature>
<feature type="domain" description="HTH araC/xylS-type" evidence="18">
    <location>
        <begin position="85"/>
        <end position="183"/>
    </location>
</feature>
<evidence type="ECO:0000313" key="22">
    <source>
        <dbReference type="EMBL" id="SNU36662.1"/>
    </source>
</evidence>
<evidence type="ECO:0000313" key="19">
    <source>
        <dbReference type="EMBL" id="MBA8125677.1"/>
    </source>
</evidence>
<dbReference type="NCBIfam" id="TIGR00589">
    <property type="entry name" value="ogt"/>
    <property type="match status" value="1"/>
</dbReference>
<reference evidence="21" key="5">
    <citation type="journal article" date="2021" name="Microb. Genom.">
        <title>A genomic epidemiological study shows that prevalence of antimicrobial resistance in Enterobacterales is associated with the livestock host, as well as antimicrobial usage.</title>
        <authorList>
            <person name="AbuOun M."/>
            <person name="Jones H."/>
            <person name="Stubberfield E."/>
            <person name="Gilson D."/>
            <person name="Shaw L.P."/>
            <person name="Hubbard A.T.M."/>
            <person name="Chau K.K."/>
            <person name="Sebra R."/>
            <person name="Peto T.E.A."/>
            <person name="Crook D.W."/>
            <person name="Read D.S."/>
            <person name="Gweon H.S."/>
            <person name="Walker A.S."/>
            <person name="Stoesser N."/>
            <person name="Smith R.P."/>
            <person name="Anjum M.F."/>
            <person name="On Behalf Of The Rehab Consortium."/>
        </authorList>
    </citation>
    <scope>NUCLEOTIDE SEQUENCE</scope>
    <source>
        <strain evidence="21">RHBSTW-00555</strain>
    </source>
</reference>
<evidence type="ECO:0000256" key="5">
    <source>
        <dbReference type="ARBA" id="ARBA00022763"/>
    </source>
</evidence>
<dbReference type="PIRSF" id="PIRSF000409">
    <property type="entry name" value="Ada"/>
    <property type="match status" value="1"/>
</dbReference>
<dbReference type="PROSITE" id="PS01124">
    <property type="entry name" value="HTH_ARAC_FAMILY_2"/>
    <property type="match status" value="1"/>
</dbReference>
<dbReference type="Gene3D" id="3.40.10.10">
    <property type="entry name" value="DNA Methylphosphotriester Repair Domain"/>
    <property type="match status" value="1"/>
</dbReference>
<evidence type="ECO:0000256" key="17">
    <source>
        <dbReference type="PIRSR" id="PIRSR000409-3"/>
    </source>
</evidence>
<feature type="binding site" evidence="16">
    <location>
        <position position="34"/>
    </location>
    <ligand>
        <name>DNA</name>
        <dbReference type="ChEBI" id="CHEBI:16991"/>
    </ligand>
</feature>
<comment type="catalytic activity">
    <reaction evidence="1">
        <text>a 4-O-methyl-thymidine in DNA + L-cysteinyl-[protein] = a thymidine in DNA + S-methyl-L-cysteinyl-[protein]</text>
        <dbReference type="Rhea" id="RHEA:53428"/>
        <dbReference type="Rhea" id="RHEA-COMP:10131"/>
        <dbReference type="Rhea" id="RHEA-COMP:10132"/>
        <dbReference type="Rhea" id="RHEA-COMP:13555"/>
        <dbReference type="Rhea" id="RHEA-COMP:13556"/>
        <dbReference type="ChEBI" id="CHEBI:29950"/>
        <dbReference type="ChEBI" id="CHEBI:82612"/>
        <dbReference type="ChEBI" id="CHEBI:137386"/>
        <dbReference type="ChEBI" id="CHEBI:137387"/>
        <dbReference type="EC" id="2.1.1.63"/>
    </reaction>
</comment>
<evidence type="ECO:0000313" key="20">
    <source>
        <dbReference type="EMBL" id="MEM0623052.1"/>
    </source>
</evidence>
<evidence type="ECO:0000313" key="25">
    <source>
        <dbReference type="Proteomes" id="UP000254571"/>
    </source>
</evidence>
<feature type="binding site" evidence="16">
    <location>
        <position position="45"/>
    </location>
    <ligand>
        <name>DNA</name>
        <dbReference type="ChEBI" id="CHEBI:16991"/>
    </ligand>
</feature>
<dbReference type="EMBL" id="FZTC01000022">
    <property type="protein sequence ID" value="SNU36662.1"/>
    <property type="molecule type" value="Genomic_DNA"/>
</dbReference>
<dbReference type="SUPFAM" id="SSF57884">
    <property type="entry name" value="Ada DNA repair protein, N-terminal domain (N-Ada 10)"/>
    <property type="match status" value="1"/>
</dbReference>
<dbReference type="GO" id="GO:0043565">
    <property type="term" value="F:sequence-specific DNA binding"/>
    <property type="evidence" value="ECO:0007669"/>
    <property type="project" value="InterPro"/>
</dbReference>
<comment type="cofactor">
    <cofactor evidence="16">
        <name>Zn(2+)</name>
        <dbReference type="ChEBI" id="CHEBI:29105"/>
    </cofactor>
    <text evidence="16">Binds 1 zinc ion per subunit.</text>
</comment>
<dbReference type="Pfam" id="PF01035">
    <property type="entry name" value="DNA_binding_1"/>
    <property type="match status" value="1"/>
</dbReference>
<dbReference type="AlphaFoldDB" id="A0A285B6X4"/>
<dbReference type="FunFam" id="3.40.10.10:FF:000001">
    <property type="entry name" value="DNA-3-methyladenine glycosylase 2"/>
    <property type="match status" value="1"/>
</dbReference>
<dbReference type="InterPro" id="IPR035451">
    <property type="entry name" value="Ada-like_dom_sf"/>
</dbReference>
<dbReference type="RefSeq" id="WP_049086662.1">
    <property type="nucleotide sequence ID" value="NZ_CABGKG010000011.1"/>
</dbReference>
<keyword evidence="2 22" id="KW-0489">Methyltransferase</keyword>
<reference evidence="20 28" key="6">
    <citation type="submission" date="2024-04" db="EMBL/GenBank/DDBJ databases">
        <title>Draft genome assemblies of urinary isolates.</title>
        <authorList>
            <person name="Appleberry H."/>
            <person name="Kula A."/>
            <person name="Wolfe A.J."/>
            <person name="Putonti C."/>
        </authorList>
    </citation>
    <scope>NUCLEOTIDE SEQUENCE [LARGE SCALE GENOMIC DNA]</scope>
    <source>
        <strain evidence="20 28">UMB12529</strain>
    </source>
</reference>
<evidence type="ECO:0000313" key="27">
    <source>
        <dbReference type="Proteomes" id="UP000557483"/>
    </source>
</evidence>
<dbReference type="Proteomes" id="UP000557483">
    <property type="component" value="Unassembled WGS sequence"/>
</dbReference>
<dbReference type="Pfam" id="PF12833">
    <property type="entry name" value="HTH_18"/>
    <property type="match status" value="1"/>
</dbReference>
<dbReference type="Proteomes" id="UP000254571">
    <property type="component" value="Unassembled WGS sequence"/>
</dbReference>
<dbReference type="InterPro" id="IPR008332">
    <property type="entry name" value="MethylG_MeTrfase_N"/>
</dbReference>
<feature type="binding site" evidence="17">
    <location>
        <position position="72"/>
    </location>
    <ligand>
        <name>Zn(2+)</name>
        <dbReference type="ChEBI" id="CHEBI:29105"/>
    </ligand>
</feature>
<comment type="catalytic activity">
    <reaction evidence="12">
        <text>a 6-O-methyl-2'-deoxyguanosine in DNA + L-cysteinyl-[protein] = S-methyl-L-cysteinyl-[protein] + a 2'-deoxyguanosine in DNA</text>
        <dbReference type="Rhea" id="RHEA:24000"/>
        <dbReference type="Rhea" id="RHEA-COMP:10131"/>
        <dbReference type="Rhea" id="RHEA-COMP:10132"/>
        <dbReference type="Rhea" id="RHEA-COMP:11367"/>
        <dbReference type="Rhea" id="RHEA-COMP:11368"/>
        <dbReference type="ChEBI" id="CHEBI:29950"/>
        <dbReference type="ChEBI" id="CHEBI:82612"/>
        <dbReference type="ChEBI" id="CHEBI:85445"/>
        <dbReference type="ChEBI" id="CHEBI:85448"/>
        <dbReference type="EC" id="2.1.1.63"/>
    </reaction>
</comment>
<dbReference type="NCBIfam" id="NF011964">
    <property type="entry name" value="PRK15435.1"/>
    <property type="match status" value="1"/>
</dbReference>
<dbReference type="SUPFAM" id="SSF46767">
    <property type="entry name" value="Methylated DNA-protein cysteine methyltransferase, C-terminal domain"/>
    <property type="match status" value="1"/>
</dbReference>
<evidence type="ECO:0000313" key="24">
    <source>
        <dbReference type="Proteomes" id="UP000220639"/>
    </source>
</evidence>
<dbReference type="InterPro" id="IPR018062">
    <property type="entry name" value="HTH_AraC-typ_CS"/>
</dbReference>
<evidence type="ECO:0000313" key="21">
    <source>
        <dbReference type="EMBL" id="QLO51610.1"/>
    </source>
</evidence>
<keyword evidence="5" id="KW-0227">DNA damage</keyword>
<evidence type="ECO:0000256" key="6">
    <source>
        <dbReference type="ARBA" id="ARBA00022833"/>
    </source>
</evidence>
<dbReference type="GO" id="GO:0032259">
    <property type="term" value="P:methylation"/>
    <property type="evidence" value="ECO:0007669"/>
    <property type="project" value="UniProtKB-KW"/>
</dbReference>
<feature type="active site" description="Nucleophile; methyl group acceptor from methylphosphotriester" evidence="15">
    <location>
        <position position="38"/>
    </location>
</feature>
<dbReference type="InterPro" id="IPR036217">
    <property type="entry name" value="MethylDNA_cys_MeTrfase_DNAb"/>
</dbReference>
<name>A0A285B6X4_9ENTR</name>
<dbReference type="Proteomes" id="UP001458070">
    <property type="component" value="Unassembled WGS sequence"/>
</dbReference>
<dbReference type="Gene3D" id="1.10.10.10">
    <property type="entry name" value="Winged helix-like DNA-binding domain superfamily/Winged helix DNA-binding domain"/>
    <property type="match status" value="1"/>
</dbReference>
<dbReference type="Gene3D" id="1.10.10.60">
    <property type="entry name" value="Homeodomain-like"/>
    <property type="match status" value="1"/>
</dbReference>
<dbReference type="InterPro" id="IPR036388">
    <property type="entry name" value="WH-like_DNA-bd_sf"/>
</dbReference>
<dbReference type="Pfam" id="PF02805">
    <property type="entry name" value="Ada_Zn_binding"/>
    <property type="match status" value="1"/>
</dbReference>
<dbReference type="EMBL" id="CP055315">
    <property type="protein sequence ID" value="QLO51610.1"/>
    <property type="molecule type" value="Genomic_DNA"/>
</dbReference>
<dbReference type="PANTHER" id="PTHR10815:SF14">
    <property type="entry name" value="BIFUNCTIONAL TRANSCRIPTIONAL ACTIVATOR_DNA REPAIR ENZYME ADA"/>
    <property type="match status" value="1"/>
</dbReference>
<dbReference type="InterPro" id="IPR009057">
    <property type="entry name" value="Homeodomain-like_sf"/>
</dbReference>
<gene>
    <name evidence="22" type="primary">ada</name>
    <name evidence="20" type="ORF">AAFL32_04005</name>
    <name evidence="19" type="ORF">HV064_17485</name>
    <name evidence="21" type="ORF">HV234_08785</name>
    <name evidence="22" type="ORF">KOSB73_290149</name>
    <name evidence="23" type="ORF">NCTC9149_02095</name>
</gene>
<dbReference type="InterPro" id="IPR036631">
    <property type="entry name" value="MGMT_N_sf"/>
</dbReference>
<organism evidence="22 24">
    <name type="scientific">Klebsiella grimontii</name>
    <dbReference type="NCBI Taxonomy" id="2058152"/>
    <lineage>
        <taxon>Bacteria</taxon>
        <taxon>Pseudomonadati</taxon>
        <taxon>Pseudomonadota</taxon>
        <taxon>Gammaproteobacteria</taxon>
        <taxon>Enterobacterales</taxon>
        <taxon>Enterobacteriaceae</taxon>
        <taxon>Klebsiella/Raoultella group</taxon>
        <taxon>Klebsiella</taxon>
    </lineage>
</organism>
<dbReference type="InterPro" id="IPR016221">
    <property type="entry name" value="Bifunct_regulatory_prot_Ada"/>
</dbReference>
<dbReference type="GO" id="GO:0003908">
    <property type="term" value="F:methylated-DNA-[protein]-cysteine S-methyltransferase activity"/>
    <property type="evidence" value="ECO:0007669"/>
    <property type="project" value="UniProtKB-EC"/>
</dbReference>
<evidence type="ECO:0000256" key="13">
    <source>
        <dbReference type="ARBA" id="ARBA00060908"/>
    </source>
</evidence>
<evidence type="ECO:0000256" key="12">
    <source>
        <dbReference type="ARBA" id="ARBA00049348"/>
    </source>
</evidence>
<keyword evidence="9" id="KW-0010">Activator</keyword>
<dbReference type="InterPro" id="IPR001497">
    <property type="entry name" value="MethylDNA_cys_MeTrfase_AS"/>
</dbReference>
<feature type="binding site" evidence="16">
    <location>
        <position position="67"/>
    </location>
    <ligand>
        <name>DNA</name>
        <dbReference type="ChEBI" id="CHEBI:16991"/>
    </ligand>
</feature>
<evidence type="ECO:0000256" key="9">
    <source>
        <dbReference type="ARBA" id="ARBA00023159"/>
    </source>
</evidence>
<dbReference type="PROSITE" id="PS00041">
    <property type="entry name" value="HTH_ARAC_FAMILY_1"/>
    <property type="match status" value="2"/>
</dbReference>
<reference evidence="24" key="1">
    <citation type="submission" date="2017-08" db="EMBL/GenBank/DDBJ databases">
        <authorList>
            <person name="Brisse S."/>
        </authorList>
    </citation>
    <scope>NUCLEOTIDE SEQUENCE [LARGE SCALE GENOMIC DNA]</scope>
    <source>
        <strain evidence="24">06D021</strain>
    </source>
</reference>
<dbReference type="SUPFAM" id="SSF46689">
    <property type="entry name" value="Homeodomain-like"/>
    <property type="match status" value="1"/>
</dbReference>
<keyword evidence="4 16" id="KW-0479">Metal-binding</keyword>
<dbReference type="PROSITE" id="PS00374">
    <property type="entry name" value="MGMT"/>
    <property type="match status" value="1"/>
</dbReference>
<dbReference type="EMBL" id="JABXRN010000001">
    <property type="protein sequence ID" value="MBA8125677.1"/>
    <property type="molecule type" value="Genomic_DNA"/>
</dbReference>
<evidence type="ECO:0000256" key="2">
    <source>
        <dbReference type="ARBA" id="ARBA00022603"/>
    </source>
</evidence>
<evidence type="ECO:0000256" key="8">
    <source>
        <dbReference type="ARBA" id="ARBA00023125"/>
    </source>
</evidence>
<feature type="binding site" evidence="16">
    <location>
        <position position="43"/>
    </location>
    <ligand>
        <name>DNA</name>
        <dbReference type="ChEBI" id="CHEBI:16991"/>
    </ligand>
</feature>
<evidence type="ECO:0000313" key="26">
    <source>
        <dbReference type="Proteomes" id="UP000510937"/>
    </source>
</evidence>
<evidence type="ECO:0000256" key="15">
    <source>
        <dbReference type="PIRSR" id="PIRSR000409-1"/>
    </source>
</evidence>
<evidence type="ECO:0000256" key="10">
    <source>
        <dbReference type="ARBA" id="ARBA00023163"/>
    </source>
</evidence>
<evidence type="ECO:0000313" key="28">
    <source>
        <dbReference type="Proteomes" id="UP001458070"/>
    </source>
</evidence>
<sequence length="354" mass="39320">MKPIMIDTDERRWQAVCERDARADGQFVFAVLTTGVCCRPTCRSRRALRENVRFYPDVATAQAEGFRPCKRCQPEKSDPQQQKVEKVAAACRLLEQETPMTLEALARQAALSPFHFHRLFKSVTGMTPKAWQQAWRARRLREALGQGAKITDAALSAGFPDNSSYYQQADAALGMTARQFRRGGEDLDITWVCGDGPLGRCLVAESERGVCAVLPGESDALLCAELASLFPNARLHPGDEAFRQRVAQVFSHLDDHRQPFSLPLDLRGTAFQLQVWQALRQIPAGETRSYRQVAQSIGRPRAVRAVASACAANKLALVIPCHRVVREDGALSGYRWGTARKALLLAREASSEEK</sequence>
<comment type="similarity">
    <text evidence="13">In the C-terminal section; belongs to the MGMT family.</text>
</comment>
<evidence type="ECO:0000256" key="1">
    <source>
        <dbReference type="ARBA" id="ARBA00001286"/>
    </source>
</evidence>
<dbReference type="Proteomes" id="UP000510937">
    <property type="component" value="Chromosome"/>
</dbReference>
<dbReference type="PANTHER" id="PTHR10815">
    <property type="entry name" value="METHYLATED-DNA--PROTEIN-CYSTEINE METHYLTRANSFERASE"/>
    <property type="match status" value="1"/>
</dbReference>
<evidence type="ECO:0000256" key="7">
    <source>
        <dbReference type="ARBA" id="ARBA00023015"/>
    </source>
</evidence>
<dbReference type="InterPro" id="IPR018060">
    <property type="entry name" value="HTH_AraC"/>
</dbReference>
<proteinExistence type="inferred from homology"/>